<name>A0A2B7YCP0_9EURO</name>
<comment type="caution">
    <text evidence="2">The sequence shown here is derived from an EMBL/GenBank/DDBJ whole genome shotgun (WGS) entry which is preliminary data.</text>
</comment>
<evidence type="ECO:0000313" key="3">
    <source>
        <dbReference type="Proteomes" id="UP000223968"/>
    </source>
</evidence>
<feature type="transmembrane region" description="Helical" evidence="1">
    <location>
        <begin position="33"/>
        <end position="52"/>
    </location>
</feature>
<feature type="transmembrane region" description="Helical" evidence="1">
    <location>
        <begin position="287"/>
        <end position="305"/>
    </location>
</feature>
<protein>
    <submittedName>
        <fullName evidence="2">Uncharacterized protein</fullName>
    </submittedName>
</protein>
<dbReference type="Proteomes" id="UP000223968">
    <property type="component" value="Unassembled WGS sequence"/>
</dbReference>
<feature type="transmembrane region" description="Helical" evidence="1">
    <location>
        <begin position="181"/>
        <end position="205"/>
    </location>
</feature>
<feature type="transmembrane region" description="Helical" evidence="1">
    <location>
        <begin position="58"/>
        <end position="78"/>
    </location>
</feature>
<evidence type="ECO:0000313" key="2">
    <source>
        <dbReference type="EMBL" id="PGH18803.1"/>
    </source>
</evidence>
<feature type="transmembrane region" description="Helical" evidence="1">
    <location>
        <begin position="311"/>
        <end position="330"/>
    </location>
</feature>
<dbReference type="EMBL" id="PDNB01000002">
    <property type="protein sequence ID" value="PGH18803.1"/>
    <property type="molecule type" value="Genomic_DNA"/>
</dbReference>
<feature type="transmembrane region" description="Helical" evidence="1">
    <location>
        <begin position="211"/>
        <end position="229"/>
    </location>
</feature>
<evidence type="ECO:0000256" key="1">
    <source>
        <dbReference type="SAM" id="Phobius"/>
    </source>
</evidence>
<keyword evidence="1" id="KW-0472">Membrane</keyword>
<organism evidence="2 3">
    <name type="scientific">Helicocarpus griseus UAMH5409</name>
    <dbReference type="NCBI Taxonomy" id="1447875"/>
    <lineage>
        <taxon>Eukaryota</taxon>
        <taxon>Fungi</taxon>
        <taxon>Dikarya</taxon>
        <taxon>Ascomycota</taxon>
        <taxon>Pezizomycotina</taxon>
        <taxon>Eurotiomycetes</taxon>
        <taxon>Eurotiomycetidae</taxon>
        <taxon>Onygenales</taxon>
        <taxon>Ajellomycetaceae</taxon>
        <taxon>Helicocarpus</taxon>
    </lineage>
</organism>
<keyword evidence="3" id="KW-1185">Reference proteome</keyword>
<keyword evidence="1" id="KW-0812">Transmembrane</keyword>
<reference evidence="2 3" key="1">
    <citation type="submission" date="2017-10" db="EMBL/GenBank/DDBJ databases">
        <title>Comparative genomics in systemic dimorphic fungi from Ajellomycetaceae.</title>
        <authorList>
            <person name="Munoz J.F."/>
            <person name="Mcewen J.G."/>
            <person name="Clay O.K."/>
            <person name="Cuomo C.A."/>
        </authorList>
    </citation>
    <scope>NUCLEOTIDE SEQUENCE [LARGE SCALE GENOMIC DNA]</scope>
    <source>
        <strain evidence="2 3">UAMH5409</strain>
    </source>
</reference>
<keyword evidence="1" id="KW-1133">Transmembrane helix</keyword>
<gene>
    <name evidence="2" type="ORF">AJ79_00216</name>
</gene>
<dbReference type="AlphaFoldDB" id="A0A2B7YCP0"/>
<dbReference type="STRING" id="1447875.A0A2B7YCP0"/>
<proteinExistence type="predicted"/>
<sequence>MAPFSAHSLSSRAFDPGLTSREFSTQWRGPNEVFSVLLILGGDVVAVALAQLCGGRLTPVAFSFGWVSYAVIALVSVVGENRLMRKPDFSCKVINGKVGYIRDNSSWIIGRMVRDFEYWMDPKTSSRLDEMIEEKWQKSRGKAERVEAGSGKEVKRPKFTGLCVSIYKAGHGEPGQPGHDIIYYSGFVVTIIQLGIAAVPCGLFGDWGTLLITICGIVLSFATGSLPQWSKEKWACRRKTKKDVILTAGNGSQHAIVVLGDGRGLDLEDLAAGQTRMNILISRSTRVAIFSLALLWVVLLIAAASLKENSWFLLATGGIGILQNIVVAGCRRNPEAFGVPLTFVEVIGEIKIMATLYKVEEKYPGLGRNMLDTFFPGKLRDYERDRWNKYGAHHRDNMEGKPVAVQHTAAVVPEVQGSSEERNKQT</sequence>
<accession>A0A2B7YCP0</accession>
<dbReference type="OrthoDB" id="1937642at2759"/>